<evidence type="ECO:0000256" key="7">
    <source>
        <dbReference type="ARBA" id="ARBA00023211"/>
    </source>
</evidence>
<keyword evidence="8" id="KW-0119">Carbohydrate metabolism</keyword>
<evidence type="ECO:0000313" key="12">
    <source>
        <dbReference type="Proteomes" id="UP000017840"/>
    </source>
</evidence>
<keyword evidence="6" id="KW-0520">NAD</keyword>
<protein>
    <submittedName>
        <fullName evidence="11">Glycoside hydrolase family 4</fullName>
    </submittedName>
</protein>
<gene>
    <name evidence="11" type="ORF">K933_02591</name>
</gene>
<dbReference type="InterPro" id="IPR015955">
    <property type="entry name" value="Lactate_DH/Glyco_Ohase_4_C"/>
</dbReference>
<dbReference type="STRING" id="1324957.K933_02591"/>
<dbReference type="Gene3D" id="3.90.1820.10">
    <property type="entry name" value="AglA-like glucosidase"/>
    <property type="match status" value="1"/>
</dbReference>
<dbReference type="Pfam" id="PF02056">
    <property type="entry name" value="Glyco_hydro_4"/>
    <property type="match status" value="1"/>
</dbReference>
<dbReference type="GO" id="GO:0046872">
    <property type="term" value="F:metal ion binding"/>
    <property type="evidence" value="ECO:0007669"/>
    <property type="project" value="UniProtKB-KW"/>
</dbReference>
<dbReference type="InterPro" id="IPR036291">
    <property type="entry name" value="NAD(P)-bd_dom_sf"/>
</dbReference>
<dbReference type="InterPro" id="IPR053715">
    <property type="entry name" value="GH4_Enzyme_sf"/>
</dbReference>
<dbReference type="InterPro" id="IPR001088">
    <property type="entry name" value="Glyco_hydro_4"/>
</dbReference>
<keyword evidence="9" id="KW-0326">Glycosidase</keyword>
<evidence type="ECO:0000256" key="9">
    <source>
        <dbReference type="ARBA" id="ARBA00023295"/>
    </source>
</evidence>
<evidence type="ECO:0000256" key="3">
    <source>
        <dbReference type="ARBA" id="ARBA00010141"/>
    </source>
</evidence>
<dbReference type="PANTHER" id="PTHR32092">
    <property type="entry name" value="6-PHOSPHO-BETA-GLUCOSIDASE-RELATED"/>
    <property type="match status" value="1"/>
</dbReference>
<evidence type="ECO:0000256" key="6">
    <source>
        <dbReference type="ARBA" id="ARBA00023027"/>
    </source>
</evidence>
<evidence type="ECO:0000256" key="5">
    <source>
        <dbReference type="ARBA" id="ARBA00022801"/>
    </source>
</evidence>
<sequence>MAVSEAKRGERVDSDDMTIAYVGGGSREWLPNLAQDLALADLDGTIRLYDVNPESAELNADFGNWVQDREKATAGWTYEATGDLDDALDGADVVLLSTQYDPMETFVHDLDITEEHGIYHAVGATIGPGGILRAMRTMPEYKRIAARIREQCPDAWVFNFTNPVHFVTRALYDEYPDINAVGLCHEVVHARQRLAELASEHLDVDAAREDISVNVKGINHFTWIDEAYCDGTDLWPLIEELADDEEGNRTFTPEDLEDESPFNDEWQVSWELFRRFGALPFAGDRHIVEYATWFLNGGKEGLNRWGVKRTGSDFRAKHWDPAESEQTTDVTAWMDGEEPFELEASGEAFIDILEALSGGERFVTNVNMPNRGQVEGVEHDAVVETNAVVSAGEVRPLAAGGFPRPVRSLVQGHVDTIETVVEAARDGDVDRAFEGFLIDPQVRTLQTEAAAELFADLVEAERDYLTDWNLDDADVIDDV</sequence>
<dbReference type="InterPro" id="IPR022616">
    <property type="entry name" value="Glyco_hydro_4_C"/>
</dbReference>
<dbReference type="OrthoDB" id="92947at2157"/>
<evidence type="ECO:0000313" key="11">
    <source>
        <dbReference type="EMBL" id="ESP89835.1"/>
    </source>
</evidence>
<dbReference type="AlphaFoldDB" id="V4HGL4"/>
<comment type="caution">
    <text evidence="11">The sequence shown here is derived from an EMBL/GenBank/DDBJ whole genome shotgun (WGS) entry which is preliminary data.</text>
</comment>
<dbReference type="eggNOG" id="arCOG06070">
    <property type="taxonomic scope" value="Archaea"/>
</dbReference>
<keyword evidence="7" id="KW-0464">Manganese</keyword>
<keyword evidence="5 11" id="KW-0378">Hydrolase</keyword>
<evidence type="ECO:0000256" key="8">
    <source>
        <dbReference type="ARBA" id="ARBA00023277"/>
    </source>
</evidence>
<dbReference type="EMBL" id="ASGZ01000005">
    <property type="protein sequence ID" value="ESP89835.1"/>
    <property type="molecule type" value="Genomic_DNA"/>
</dbReference>
<dbReference type="PRINTS" id="PR00732">
    <property type="entry name" value="GLHYDRLASE4"/>
</dbReference>
<dbReference type="GO" id="GO:0005975">
    <property type="term" value="P:carbohydrate metabolic process"/>
    <property type="evidence" value="ECO:0007669"/>
    <property type="project" value="InterPro"/>
</dbReference>
<keyword evidence="12" id="KW-1185">Reference proteome</keyword>
<dbReference type="SUPFAM" id="SSF56327">
    <property type="entry name" value="LDH C-terminal domain-like"/>
    <property type="match status" value="1"/>
</dbReference>
<dbReference type="Proteomes" id="UP000017840">
    <property type="component" value="Unassembled WGS sequence"/>
</dbReference>
<comment type="similarity">
    <text evidence="3">Belongs to the glycosyl hydrolase 4 family.</text>
</comment>
<dbReference type="RefSeq" id="WP_023393110.1">
    <property type="nucleotide sequence ID" value="NZ_ASGZ01000005.1"/>
</dbReference>
<feature type="domain" description="Glycosyl hydrolase family 4 C-terminal" evidence="10">
    <location>
        <begin position="215"/>
        <end position="442"/>
    </location>
</feature>
<evidence type="ECO:0000259" key="10">
    <source>
        <dbReference type="Pfam" id="PF11975"/>
    </source>
</evidence>
<dbReference type="GO" id="GO:0004553">
    <property type="term" value="F:hydrolase activity, hydrolyzing O-glycosyl compounds"/>
    <property type="evidence" value="ECO:0007669"/>
    <property type="project" value="InterPro"/>
</dbReference>
<keyword evidence="4" id="KW-0479">Metal-binding</keyword>
<proteinExistence type="inferred from homology"/>
<dbReference type="SUPFAM" id="SSF51735">
    <property type="entry name" value="NAD(P)-binding Rossmann-fold domains"/>
    <property type="match status" value="1"/>
</dbReference>
<comment type="cofactor">
    <cofactor evidence="1">
        <name>NAD(+)</name>
        <dbReference type="ChEBI" id="CHEBI:57540"/>
    </cofactor>
</comment>
<dbReference type="PANTHER" id="PTHR32092:SF2">
    <property type="entry name" value="ALPHA-GALACTURONIDASE"/>
    <property type="match status" value="1"/>
</dbReference>
<dbReference type="Pfam" id="PF11975">
    <property type="entry name" value="Glyco_hydro_4C"/>
    <property type="match status" value="1"/>
</dbReference>
<accession>V4HGL4</accession>
<evidence type="ECO:0000256" key="1">
    <source>
        <dbReference type="ARBA" id="ARBA00001911"/>
    </source>
</evidence>
<reference evidence="11 12" key="1">
    <citation type="journal article" date="2013" name="Genome Announc.">
        <title>Draft Genome Sequence of 'Candidatus Halobonum tyrrellensis' Strain G22, Isolated from the Hypersaline Waters of Lake Tyrrell, Australia.</title>
        <authorList>
            <person name="Ugalde J.A."/>
            <person name="Narasingarao P."/>
            <person name="Kuo S."/>
            <person name="Podell S."/>
            <person name="Allen E.E."/>
        </authorList>
    </citation>
    <scope>NUCLEOTIDE SEQUENCE [LARGE SCALE GENOMIC DNA]</scope>
    <source>
        <strain evidence="11 12">G22</strain>
    </source>
</reference>
<evidence type="ECO:0000256" key="2">
    <source>
        <dbReference type="ARBA" id="ARBA00001936"/>
    </source>
</evidence>
<organism evidence="11 12">
    <name type="scientific">Candidatus Halobonum tyrrellensis G22</name>
    <dbReference type="NCBI Taxonomy" id="1324957"/>
    <lineage>
        <taxon>Archaea</taxon>
        <taxon>Methanobacteriati</taxon>
        <taxon>Methanobacteriota</taxon>
        <taxon>Stenosarchaea group</taxon>
        <taxon>Halobacteria</taxon>
        <taxon>Halobacteriales</taxon>
        <taxon>Haloferacaceae</taxon>
        <taxon>Candidatus Halobonum</taxon>
    </lineage>
</organism>
<comment type="cofactor">
    <cofactor evidence="2">
        <name>Mn(2+)</name>
        <dbReference type="ChEBI" id="CHEBI:29035"/>
    </cofactor>
</comment>
<dbReference type="PATRIC" id="fig|1324957.4.peg.529"/>
<evidence type="ECO:0000256" key="4">
    <source>
        <dbReference type="ARBA" id="ARBA00022723"/>
    </source>
</evidence>
<dbReference type="GO" id="GO:0016616">
    <property type="term" value="F:oxidoreductase activity, acting on the CH-OH group of donors, NAD or NADP as acceptor"/>
    <property type="evidence" value="ECO:0007669"/>
    <property type="project" value="InterPro"/>
</dbReference>
<name>V4HGL4_9EURY</name>